<sequence length="105" mass="10828">MKILLICGNGVSSGMIARKIAQAGVASGATDTTSEAYSYAQLGQVVDQFDVVLAAPQMRSFESMIQKACATAGKPYAILDDMTYAMLDGNAGFNVAQAAVSGGVR</sequence>
<dbReference type="GO" id="GO:0008982">
    <property type="term" value="F:protein-N(PI)-phosphohistidine-sugar phosphotransferase activity"/>
    <property type="evidence" value="ECO:0007669"/>
    <property type="project" value="InterPro"/>
</dbReference>
<evidence type="ECO:0000256" key="1">
    <source>
        <dbReference type="ARBA" id="ARBA00022448"/>
    </source>
</evidence>
<keyword evidence="10" id="KW-1185">Reference proteome</keyword>
<keyword evidence="4" id="KW-0808">Transferase</keyword>
<evidence type="ECO:0000256" key="7">
    <source>
        <dbReference type="PROSITE-ProRule" id="PRU00423"/>
    </source>
</evidence>
<reference evidence="9 10" key="1">
    <citation type="submission" date="2017-10" db="EMBL/GenBank/DDBJ databases">
        <title>Sequencing the genomes of 1000 actinobacteria strains.</title>
        <authorList>
            <person name="Klenk H.-P."/>
        </authorList>
    </citation>
    <scope>NUCLEOTIDE SEQUENCE [LARGE SCALE GENOMIC DNA]</scope>
    <source>
        <strain evidence="9 10">DSM 15597</strain>
    </source>
</reference>
<name>A0A2A9CTL5_9ACTN</name>
<accession>A0A2A9CTL5</accession>
<keyword evidence="2" id="KW-0597">Phosphoprotein</keyword>
<dbReference type="EMBL" id="PDJC01000001">
    <property type="protein sequence ID" value="PFG17774.1"/>
    <property type="molecule type" value="Genomic_DNA"/>
</dbReference>
<evidence type="ECO:0000256" key="4">
    <source>
        <dbReference type="ARBA" id="ARBA00022679"/>
    </source>
</evidence>
<feature type="modified residue" description="Phosphocysteine; by EIIA" evidence="7">
    <location>
        <position position="7"/>
    </location>
</feature>
<keyword evidence="6" id="KW-0418">Kinase</keyword>
<comment type="caution">
    <text evidence="9">The sequence shown here is derived from an EMBL/GenBank/DDBJ whole genome shotgun (WGS) entry which is preliminary data.</text>
</comment>
<dbReference type="PROSITE" id="PS51100">
    <property type="entry name" value="PTS_EIIB_TYPE_3"/>
    <property type="match status" value="1"/>
</dbReference>
<keyword evidence="3" id="KW-0762">Sugar transport</keyword>
<evidence type="ECO:0000256" key="6">
    <source>
        <dbReference type="ARBA" id="ARBA00022777"/>
    </source>
</evidence>
<dbReference type="InterPro" id="IPR013012">
    <property type="entry name" value="PTS_EIIB_3"/>
</dbReference>
<dbReference type="InterPro" id="IPR003501">
    <property type="entry name" value="PTS_EIIB_2/3"/>
</dbReference>
<protein>
    <submittedName>
        <fullName evidence="9">PTS system N,N'-diacetylchitobiose-specific IIB component (Lac family)</fullName>
    </submittedName>
</protein>
<dbReference type="OrthoDB" id="9808134at2"/>
<keyword evidence="1" id="KW-0813">Transport</keyword>
<organism evidence="9 10">
    <name type="scientific">Propionicimonas paludicola</name>
    <dbReference type="NCBI Taxonomy" id="185243"/>
    <lineage>
        <taxon>Bacteria</taxon>
        <taxon>Bacillati</taxon>
        <taxon>Actinomycetota</taxon>
        <taxon>Actinomycetes</taxon>
        <taxon>Propionibacteriales</taxon>
        <taxon>Nocardioidaceae</taxon>
        <taxon>Propionicimonas</taxon>
    </lineage>
</organism>
<dbReference type="Proteomes" id="UP000226079">
    <property type="component" value="Unassembled WGS sequence"/>
</dbReference>
<evidence type="ECO:0000256" key="3">
    <source>
        <dbReference type="ARBA" id="ARBA00022597"/>
    </source>
</evidence>
<feature type="domain" description="PTS EIIB type-3" evidence="8">
    <location>
        <begin position="1"/>
        <end position="105"/>
    </location>
</feature>
<evidence type="ECO:0000313" key="9">
    <source>
        <dbReference type="EMBL" id="PFG17774.1"/>
    </source>
</evidence>
<dbReference type="PANTHER" id="PTHR34581:SF2">
    <property type="entry name" value="PTS SYSTEM N,N'-DIACETYLCHITOBIOSE-SPECIFIC EIIB COMPONENT"/>
    <property type="match status" value="1"/>
</dbReference>
<dbReference type="RefSeq" id="WP_098461177.1">
    <property type="nucleotide sequence ID" value="NZ_PDJC01000001.1"/>
</dbReference>
<gene>
    <name evidence="9" type="ORF">ATK74_2350</name>
</gene>
<evidence type="ECO:0000256" key="2">
    <source>
        <dbReference type="ARBA" id="ARBA00022553"/>
    </source>
</evidence>
<dbReference type="SUPFAM" id="SSF52794">
    <property type="entry name" value="PTS system IIB component-like"/>
    <property type="match status" value="1"/>
</dbReference>
<dbReference type="PANTHER" id="PTHR34581">
    <property type="entry name" value="PTS SYSTEM N,N'-DIACETYLCHITOBIOSE-SPECIFIC EIIB COMPONENT"/>
    <property type="match status" value="1"/>
</dbReference>
<dbReference type="Pfam" id="PF02302">
    <property type="entry name" value="PTS_IIB"/>
    <property type="match status" value="1"/>
</dbReference>
<dbReference type="InterPro" id="IPR051819">
    <property type="entry name" value="PTS_sugar-specific_EIIB"/>
</dbReference>
<proteinExistence type="predicted"/>
<dbReference type="AlphaFoldDB" id="A0A2A9CTL5"/>
<dbReference type="InterPro" id="IPR036095">
    <property type="entry name" value="PTS_EIIB-like_sf"/>
</dbReference>
<dbReference type="GO" id="GO:0009401">
    <property type="term" value="P:phosphoenolpyruvate-dependent sugar phosphotransferase system"/>
    <property type="evidence" value="ECO:0007669"/>
    <property type="project" value="UniProtKB-KW"/>
</dbReference>
<evidence type="ECO:0000313" key="10">
    <source>
        <dbReference type="Proteomes" id="UP000226079"/>
    </source>
</evidence>
<dbReference type="GO" id="GO:0016301">
    <property type="term" value="F:kinase activity"/>
    <property type="evidence" value="ECO:0007669"/>
    <property type="project" value="UniProtKB-KW"/>
</dbReference>
<evidence type="ECO:0000256" key="5">
    <source>
        <dbReference type="ARBA" id="ARBA00022683"/>
    </source>
</evidence>
<dbReference type="Gene3D" id="3.40.50.2300">
    <property type="match status" value="1"/>
</dbReference>
<keyword evidence="5" id="KW-0598">Phosphotransferase system</keyword>
<evidence type="ECO:0000259" key="8">
    <source>
        <dbReference type="PROSITE" id="PS51100"/>
    </source>
</evidence>